<accession>A0AAE1D4Q5</accession>
<dbReference type="AlphaFoldDB" id="A0AAE1D4Q5"/>
<dbReference type="Proteomes" id="UP001283361">
    <property type="component" value="Unassembled WGS sequence"/>
</dbReference>
<protein>
    <submittedName>
        <fullName evidence="1">Uncharacterized protein</fullName>
    </submittedName>
</protein>
<keyword evidence="2" id="KW-1185">Reference proteome</keyword>
<sequence>MSLSEPPPLSHTPTLTHGYCSSCKNAPQWQPELVPLPYWGLSRYRGRADEQAMATGPNSVMAPWRTNQQLGKLGAGPLRIGYGGVKRSGR</sequence>
<proteinExistence type="predicted"/>
<comment type="caution">
    <text evidence="1">The sequence shown here is derived from an EMBL/GenBank/DDBJ whole genome shotgun (WGS) entry which is preliminary data.</text>
</comment>
<evidence type="ECO:0000313" key="1">
    <source>
        <dbReference type="EMBL" id="KAK3757217.1"/>
    </source>
</evidence>
<evidence type="ECO:0000313" key="2">
    <source>
        <dbReference type="Proteomes" id="UP001283361"/>
    </source>
</evidence>
<reference evidence="1" key="1">
    <citation type="journal article" date="2023" name="G3 (Bethesda)">
        <title>A reference genome for the long-term kleptoplast-retaining sea slug Elysia crispata morphotype clarki.</title>
        <authorList>
            <person name="Eastman K.E."/>
            <person name="Pendleton A.L."/>
            <person name="Shaikh M.A."/>
            <person name="Suttiyut T."/>
            <person name="Ogas R."/>
            <person name="Tomko P."/>
            <person name="Gavelis G."/>
            <person name="Widhalm J.R."/>
            <person name="Wisecaver J.H."/>
        </authorList>
    </citation>
    <scope>NUCLEOTIDE SEQUENCE</scope>
    <source>
        <strain evidence="1">ECLA1</strain>
    </source>
</reference>
<dbReference type="EMBL" id="JAWDGP010005399">
    <property type="protein sequence ID" value="KAK3757217.1"/>
    <property type="molecule type" value="Genomic_DNA"/>
</dbReference>
<name>A0AAE1D4Q5_9GAST</name>
<organism evidence="1 2">
    <name type="scientific">Elysia crispata</name>
    <name type="common">lettuce slug</name>
    <dbReference type="NCBI Taxonomy" id="231223"/>
    <lineage>
        <taxon>Eukaryota</taxon>
        <taxon>Metazoa</taxon>
        <taxon>Spiralia</taxon>
        <taxon>Lophotrochozoa</taxon>
        <taxon>Mollusca</taxon>
        <taxon>Gastropoda</taxon>
        <taxon>Heterobranchia</taxon>
        <taxon>Euthyneura</taxon>
        <taxon>Panpulmonata</taxon>
        <taxon>Sacoglossa</taxon>
        <taxon>Placobranchoidea</taxon>
        <taxon>Plakobranchidae</taxon>
        <taxon>Elysia</taxon>
    </lineage>
</organism>
<gene>
    <name evidence="1" type="ORF">RRG08_047408</name>
</gene>